<accession>A0ABW5CFS6</accession>
<organism evidence="4 5">
    <name type="scientific">Phaeospirillum tilakii</name>
    <dbReference type="NCBI Taxonomy" id="741673"/>
    <lineage>
        <taxon>Bacteria</taxon>
        <taxon>Pseudomonadati</taxon>
        <taxon>Pseudomonadota</taxon>
        <taxon>Alphaproteobacteria</taxon>
        <taxon>Rhodospirillales</taxon>
        <taxon>Rhodospirillaceae</taxon>
        <taxon>Phaeospirillum</taxon>
    </lineage>
</organism>
<evidence type="ECO:0000313" key="5">
    <source>
        <dbReference type="Proteomes" id="UP001597296"/>
    </source>
</evidence>
<feature type="region of interest" description="Disordered" evidence="2">
    <location>
        <begin position="1245"/>
        <end position="1269"/>
    </location>
</feature>
<feature type="domain" description="Bacteriophage tail tape measure N-terminal" evidence="3">
    <location>
        <begin position="357"/>
        <end position="506"/>
    </location>
</feature>
<protein>
    <submittedName>
        <fullName evidence="4">Phage tail length tape measure family protein</fullName>
    </submittedName>
</protein>
<evidence type="ECO:0000259" key="3">
    <source>
        <dbReference type="Pfam" id="PF06791"/>
    </source>
</evidence>
<reference evidence="5" key="1">
    <citation type="journal article" date="2019" name="Int. J. Syst. Evol. Microbiol.">
        <title>The Global Catalogue of Microorganisms (GCM) 10K type strain sequencing project: providing services to taxonomists for standard genome sequencing and annotation.</title>
        <authorList>
            <consortium name="The Broad Institute Genomics Platform"/>
            <consortium name="The Broad Institute Genome Sequencing Center for Infectious Disease"/>
            <person name="Wu L."/>
            <person name="Ma J."/>
        </authorList>
    </citation>
    <scope>NUCLEOTIDE SEQUENCE [LARGE SCALE GENOMIC DNA]</scope>
    <source>
        <strain evidence="5">KCTC 15012</strain>
    </source>
</reference>
<dbReference type="Proteomes" id="UP001597296">
    <property type="component" value="Unassembled WGS sequence"/>
</dbReference>
<dbReference type="EMBL" id="JBHUIY010000028">
    <property type="protein sequence ID" value="MFD2234827.1"/>
    <property type="molecule type" value="Genomic_DNA"/>
</dbReference>
<keyword evidence="1" id="KW-0175">Coiled coil</keyword>
<feature type="coiled-coil region" evidence="1">
    <location>
        <begin position="595"/>
        <end position="622"/>
    </location>
</feature>
<evidence type="ECO:0000256" key="1">
    <source>
        <dbReference type="SAM" id="Coils"/>
    </source>
</evidence>
<dbReference type="RefSeq" id="WP_377317427.1">
    <property type="nucleotide sequence ID" value="NZ_JBHUIY010000028.1"/>
</dbReference>
<keyword evidence="5" id="KW-1185">Reference proteome</keyword>
<feature type="coiled-coil region" evidence="1">
    <location>
        <begin position="816"/>
        <end position="857"/>
    </location>
</feature>
<comment type="caution">
    <text evidence="4">The sequence shown here is derived from an EMBL/GenBank/DDBJ whole genome shotgun (WGS) entry which is preliminary data.</text>
</comment>
<proteinExistence type="predicted"/>
<evidence type="ECO:0000313" key="4">
    <source>
        <dbReference type="EMBL" id="MFD2234827.1"/>
    </source>
</evidence>
<feature type="compositionally biased region" description="Polar residues" evidence="2">
    <location>
        <begin position="1246"/>
        <end position="1258"/>
    </location>
</feature>
<dbReference type="Pfam" id="PF06791">
    <property type="entry name" value="TMP_2"/>
    <property type="match status" value="1"/>
</dbReference>
<gene>
    <name evidence="4" type="ORF">ACFSNB_13525</name>
</gene>
<dbReference type="InterPro" id="IPR009628">
    <property type="entry name" value="Phage_tape_measure_N"/>
</dbReference>
<sequence>MADERTVDLRIDGSQGAQALGQVEAAAEGAADAMGELAAEVEKTETNTRRLTSTSRDYQAAARTVGDSVQSISRFEQAYRASLADTSNAAETRAKILAAAFSRTIGGAMDETRATALLAAGHRDAADAVRFVVEQQAVLAQAAEAVTRADAVATAAAKSNAAIRVEALRKEADARRQEAAAATLAFLGGGMPSGGKSAGESAGVFALAFREEAAAADASAAALIRRQRAEREDREMAERWQAMLAEEAQVKRKVINDTLDMGDAAVRVSGQMVQARQIIQANLINVANVGMASGWDPALMLSPVPDIIYGLKLYYEGSQKAAEAARETGEAASASAEDIAATGEIAETAGSRLGALGTAGTGAGGGLLAAAAAASAVVVAIGASVVAAMQYRDRLEDIDKALKLTGQGSGQTASSLESFAHTMADSGRVSVSEAREIQKAMLEAGTVSSGAFEKAETVIADWVALTKTAPAEAGKAIAESLGDQAKTAQMLMEKYQGLTAEQVRAIEAMVRMGDTTGAQNAVLDGYRAAIARAASETSLWTRAVNGLSDAWDSFRNASSGSLTVADKLAEARERLANLEKGSGTGGWMFGRQDMIDAERRRIADLERQLAEERDRADKAAASSKAAADLGAATTLAKTILPTEPARQALAGQRATVEQGLDAAKAAGDAAAVDRLTQALGAVNRAESTYVTEGQRAVLMAEAQAKATQMGGVEGQRYLAIRQAEIGLLGKAVEAGEAEATMQAARTAANAAATKAYSDQQKQIAAAAIDARKDLALTGLDAERQALTQRRALLEVSATEELSLALNIEDRRRAVEMEAAEAKLALLRKDHADQRVEIAAAEADITALRAKHAAERQKQLDEEVAARAKAARDLAAIEADGLAGQATAGLSSRQEDASFRKSMGLSDGSEQIASARAIAEEKYQIERDLLDRKLALAGQEETERARIANQLVDLEQRRALQMKQIDHQETLNRLAEIKSITAPFLDATQQMTQGYIQGTLTRQQLTQRAAQSIAISYANMGVKVAADWMHRNIVMGAADALFANTAIGRWLGLEAAKTGATGAGAASRTAIGATENASFFGRIAEQIAQWLGLEAAKTGATAAEAGARATTDTAASIAAIAAAKAEAAAEIPAYAGIGAAAAMASVAAIPFVGWAMAPEVGAAHLATAMSFLGVAAAERGWGEVPSDDMPTLLHKKEMVLPASLAVPLRAMLTGGGAEATALPAGNAQMRGMPRLGLPDFLRESPGANFTASSNTTHNSPKIDHTVNVGPITVNGPVRKQDIMNMKAEISEAVFKAQKDGNAFALALGGRKKS</sequence>
<evidence type="ECO:0000256" key="2">
    <source>
        <dbReference type="SAM" id="MobiDB-lite"/>
    </source>
</evidence>
<name>A0ABW5CFS6_9PROT</name>